<reference evidence="8" key="1">
    <citation type="submission" date="2024-06" db="EMBL/GenBank/DDBJ databases">
        <authorList>
            <person name="Ryan C."/>
        </authorList>
    </citation>
    <scope>NUCLEOTIDE SEQUENCE [LARGE SCALE GENOMIC DNA]</scope>
</reference>
<comment type="subcellular location">
    <subcellularLocation>
        <location evidence="4">Cytoplasm</location>
        <location evidence="4">Cytosol</location>
    </subcellularLocation>
</comment>
<keyword evidence="1 4" id="KW-0808">Transferase</keyword>
<dbReference type="InterPro" id="IPR036282">
    <property type="entry name" value="Glutathione-S-Trfase_C_sf"/>
</dbReference>
<dbReference type="InterPro" id="IPR045074">
    <property type="entry name" value="GST_C_Tau"/>
</dbReference>
<dbReference type="EC" id="2.5.1.18" evidence="4"/>
<dbReference type="FunFam" id="3.40.30.10:FF:000044">
    <property type="entry name" value="Glutathione S-transferase GSTU6"/>
    <property type="match status" value="1"/>
</dbReference>
<dbReference type="InterPro" id="IPR045073">
    <property type="entry name" value="Omega/Tau-like"/>
</dbReference>
<dbReference type="SUPFAM" id="SSF52833">
    <property type="entry name" value="Thioredoxin-like"/>
    <property type="match status" value="1"/>
</dbReference>
<dbReference type="CDD" id="cd03058">
    <property type="entry name" value="GST_N_Tau"/>
    <property type="match status" value="1"/>
</dbReference>
<dbReference type="Pfam" id="PF02798">
    <property type="entry name" value="GST_N"/>
    <property type="match status" value="1"/>
</dbReference>
<dbReference type="GO" id="GO:0004364">
    <property type="term" value="F:glutathione transferase activity"/>
    <property type="evidence" value="ECO:0007669"/>
    <property type="project" value="UniProtKB-UniRule"/>
</dbReference>
<evidence type="ECO:0000256" key="3">
    <source>
        <dbReference type="ARBA" id="ARBA00047960"/>
    </source>
</evidence>
<accession>A0ABC8WUE1</accession>
<dbReference type="EMBL" id="OZ075123">
    <property type="protein sequence ID" value="CAL4915220.1"/>
    <property type="molecule type" value="Genomic_DNA"/>
</dbReference>
<dbReference type="FunFam" id="1.20.1050.10:FF:000082">
    <property type="entry name" value="Glutathione transferase32"/>
    <property type="match status" value="1"/>
</dbReference>
<dbReference type="PROSITE" id="PS50405">
    <property type="entry name" value="GST_CTER"/>
    <property type="match status" value="1"/>
</dbReference>
<dbReference type="Gene3D" id="1.20.1050.10">
    <property type="match status" value="1"/>
</dbReference>
<keyword evidence="8" id="KW-1185">Reference proteome</keyword>
<protein>
    <recommendedName>
        <fullName evidence="4">Glutathione S-transferase</fullName>
        <ecNumber evidence="4">2.5.1.18</ecNumber>
    </recommendedName>
</protein>
<evidence type="ECO:0000313" key="8">
    <source>
        <dbReference type="Proteomes" id="UP001497457"/>
    </source>
</evidence>
<dbReference type="Gene3D" id="3.40.30.10">
    <property type="entry name" value="Glutaredoxin"/>
    <property type="match status" value="1"/>
</dbReference>
<evidence type="ECO:0000259" key="5">
    <source>
        <dbReference type="PROSITE" id="PS50404"/>
    </source>
</evidence>
<feature type="domain" description="GST N-terminal" evidence="5">
    <location>
        <begin position="1"/>
        <end position="73"/>
    </location>
</feature>
<keyword evidence="4" id="KW-0963">Cytoplasm</keyword>
<dbReference type="CDD" id="cd03185">
    <property type="entry name" value="GST_C_Tau"/>
    <property type="match status" value="1"/>
</dbReference>
<dbReference type="Pfam" id="PF13410">
    <property type="entry name" value="GST_C_2"/>
    <property type="match status" value="1"/>
</dbReference>
<evidence type="ECO:0000256" key="2">
    <source>
        <dbReference type="ARBA" id="ARBA00025743"/>
    </source>
</evidence>
<comment type="catalytic activity">
    <reaction evidence="3 4">
        <text>RX + glutathione = an S-substituted glutathione + a halide anion + H(+)</text>
        <dbReference type="Rhea" id="RHEA:16437"/>
        <dbReference type="ChEBI" id="CHEBI:15378"/>
        <dbReference type="ChEBI" id="CHEBI:16042"/>
        <dbReference type="ChEBI" id="CHEBI:17792"/>
        <dbReference type="ChEBI" id="CHEBI:57925"/>
        <dbReference type="ChEBI" id="CHEBI:90779"/>
        <dbReference type="EC" id="2.5.1.18"/>
    </reaction>
</comment>
<dbReference type="InterPro" id="IPR036249">
    <property type="entry name" value="Thioredoxin-like_sf"/>
</dbReference>
<reference evidence="7 8" key="2">
    <citation type="submission" date="2024-10" db="EMBL/GenBank/DDBJ databases">
        <authorList>
            <person name="Ryan C."/>
        </authorList>
    </citation>
    <scope>NUCLEOTIDE SEQUENCE [LARGE SCALE GENOMIC DNA]</scope>
</reference>
<evidence type="ECO:0000256" key="1">
    <source>
        <dbReference type="ARBA" id="ARBA00022679"/>
    </source>
</evidence>
<dbReference type="AlphaFoldDB" id="A0ABC8WUE1"/>
<dbReference type="GO" id="GO:0005829">
    <property type="term" value="C:cytosol"/>
    <property type="evidence" value="ECO:0007669"/>
    <property type="project" value="UniProtKB-SubCell"/>
</dbReference>
<comment type="similarity">
    <text evidence="2">Belongs to the GST superfamily. Tau family.</text>
</comment>
<sequence>MWASPFVLRVKLALGFKGLSYKYVEENLRNKSDLLLESKPVHKKVPMLIHNGKPVCESQIIVQYLGEFLASWLKDGRGKTEEEKAEGAKETFAAVETLEGAFKECSKGKFFFGGDNVGYLDIVLGALVAWMCTAEVRHGIKFFDASRSPLLEKWVDRFGRLDEVVAILPDIDRLVVHAKMREAEVAAAASNK</sequence>
<dbReference type="Proteomes" id="UP001497457">
    <property type="component" value="Chromosome 13rd"/>
</dbReference>
<evidence type="ECO:0000313" key="7">
    <source>
        <dbReference type="EMBL" id="CAL4915220.1"/>
    </source>
</evidence>
<dbReference type="PANTHER" id="PTHR11260">
    <property type="entry name" value="GLUTATHIONE S-TRANSFERASE, GST, SUPERFAMILY, GST DOMAIN CONTAINING"/>
    <property type="match status" value="1"/>
</dbReference>
<comment type="function">
    <text evidence="4">Is involved in the conjugation of reduced glutathione to a wide number of exogenous and endogenous hydrophobic electrophiles.</text>
</comment>
<dbReference type="SUPFAM" id="SSF47616">
    <property type="entry name" value="GST C-terminal domain-like"/>
    <property type="match status" value="1"/>
</dbReference>
<feature type="domain" description="GST C-terminal" evidence="6">
    <location>
        <begin position="50"/>
        <end position="178"/>
    </location>
</feature>
<evidence type="ECO:0000256" key="4">
    <source>
        <dbReference type="RuleBase" id="RU369102"/>
    </source>
</evidence>
<dbReference type="InterPro" id="IPR004045">
    <property type="entry name" value="Glutathione_S-Trfase_N"/>
</dbReference>
<dbReference type="PROSITE" id="PS50404">
    <property type="entry name" value="GST_NTER"/>
    <property type="match status" value="1"/>
</dbReference>
<name>A0ABC8WUE1_9POAL</name>
<dbReference type="PANTHER" id="PTHR11260:SF529">
    <property type="entry name" value="GLUTATHIONE S-TRANSFERASE"/>
    <property type="match status" value="1"/>
</dbReference>
<proteinExistence type="inferred from homology"/>
<gene>
    <name evidence="7" type="ORF">URODEC1_LOCUS17383</name>
</gene>
<dbReference type="InterPro" id="IPR010987">
    <property type="entry name" value="Glutathione-S-Trfase_C-like"/>
</dbReference>
<evidence type="ECO:0000259" key="6">
    <source>
        <dbReference type="PROSITE" id="PS50405"/>
    </source>
</evidence>
<organism evidence="7 8">
    <name type="scientific">Urochloa decumbens</name>
    <dbReference type="NCBI Taxonomy" id="240449"/>
    <lineage>
        <taxon>Eukaryota</taxon>
        <taxon>Viridiplantae</taxon>
        <taxon>Streptophyta</taxon>
        <taxon>Embryophyta</taxon>
        <taxon>Tracheophyta</taxon>
        <taxon>Spermatophyta</taxon>
        <taxon>Magnoliopsida</taxon>
        <taxon>Liliopsida</taxon>
        <taxon>Poales</taxon>
        <taxon>Poaceae</taxon>
        <taxon>PACMAD clade</taxon>
        <taxon>Panicoideae</taxon>
        <taxon>Panicodae</taxon>
        <taxon>Paniceae</taxon>
        <taxon>Melinidinae</taxon>
        <taxon>Urochloa</taxon>
    </lineage>
</organism>